<feature type="compositionally biased region" description="Low complexity" evidence="1">
    <location>
        <begin position="7"/>
        <end position="18"/>
    </location>
</feature>
<sequence>MTSPLTASQAQAEAEAQAHPQSLSKRKLVPVPSPPYYTQVQREGKTKDRNRQRTVPEYLALQRAKETSLAKRSKKRRQDCARTTQERFCLTRSHCPHDNAPALHSAGAIFQTLCDVGAGFGSRSGNPRTRHR</sequence>
<feature type="region of interest" description="Disordered" evidence="1">
    <location>
        <begin position="1"/>
        <end position="56"/>
    </location>
</feature>
<reference evidence="2" key="1">
    <citation type="submission" date="2021-01" db="EMBL/GenBank/DDBJ databases">
        <authorList>
            <person name="Corre E."/>
            <person name="Pelletier E."/>
            <person name="Niang G."/>
            <person name="Scheremetjew M."/>
            <person name="Finn R."/>
            <person name="Kale V."/>
            <person name="Holt S."/>
            <person name="Cochrane G."/>
            <person name="Meng A."/>
            <person name="Brown T."/>
            <person name="Cohen L."/>
        </authorList>
    </citation>
    <scope>NUCLEOTIDE SEQUENCE</scope>
    <source>
        <strain evidence="2">CCMP3328</strain>
    </source>
</reference>
<evidence type="ECO:0000256" key="1">
    <source>
        <dbReference type="SAM" id="MobiDB-lite"/>
    </source>
</evidence>
<feature type="compositionally biased region" description="Basic and acidic residues" evidence="1">
    <location>
        <begin position="42"/>
        <end position="51"/>
    </location>
</feature>
<gene>
    <name evidence="2" type="ORF">CAUS1442_LOCUS6274</name>
</gene>
<dbReference type="AlphaFoldDB" id="A0A7R9WUB0"/>
<evidence type="ECO:0000313" key="2">
    <source>
        <dbReference type="EMBL" id="CAD8334169.1"/>
    </source>
</evidence>
<name>A0A7R9WUB0_9STRA</name>
<proteinExistence type="predicted"/>
<dbReference type="EMBL" id="HBEF01009983">
    <property type="protein sequence ID" value="CAD8334169.1"/>
    <property type="molecule type" value="Transcribed_RNA"/>
</dbReference>
<accession>A0A7R9WUB0</accession>
<organism evidence="2">
    <name type="scientific">Craspedostauros australis</name>
    <dbReference type="NCBI Taxonomy" id="1486917"/>
    <lineage>
        <taxon>Eukaryota</taxon>
        <taxon>Sar</taxon>
        <taxon>Stramenopiles</taxon>
        <taxon>Ochrophyta</taxon>
        <taxon>Bacillariophyta</taxon>
        <taxon>Bacillariophyceae</taxon>
        <taxon>Bacillariophycidae</taxon>
        <taxon>Naviculales</taxon>
        <taxon>Naviculaceae</taxon>
        <taxon>Craspedostauros</taxon>
    </lineage>
</organism>
<protein>
    <submittedName>
        <fullName evidence="2">Uncharacterized protein</fullName>
    </submittedName>
</protein>